<organism evidence="1 2">
    <name type="scientific">Diphasiastrum complanatum</name>
    <name type="common">Issler's clubmoss</name>
    <name type="synonym">Lycopodium complanatum</name>
    <dbReference type="NCBI Taxonomy" id="34168"/>
    <lineage>
        <taxon>Eukaryota</taxon>
        <taxon>Viridiplantae</taxon>
        <taxon>Streptophyta</taxon>
        <taxon>Embryophyta</taxon>
        <taxon>Tracheophyta</taxon>
        <taxon>Lycopodiopsida</taxon>
        <taxon>Lycopodiales</taxon>
        <taxon>Lycopodiaceae</taxon>
        <taxon>Lycopodioideae</taxon>
        <taxon>Diphasiastrum</taxon>
    </lineage>
</organism>
<sequence>MEERRIVLVLCIVVILVLQISSTSVMAWDYAAALSNSILFYEAQRSGKLPGNQRAKWRGDSGLQDGKAQGIDLVGGYHDAGDNVKFGFSMAFTITMLSWSAIEYRSQLEIPGQLGYALEAIKWGTDYFIKAHPEPNVLWGEVGDGYSDHQCWERPEDMTTSRKAYKIDVNNPGSDLAGETAAAMAAASIVFKNTDPAYSSLLVTHAKELFTFANNYRGKYDNSIRIAESFYASASGYDDELLWGAIWLYEATADPYYLNYLVSNAATLGGTSTGMKEFSWDVKYVGVQVLASKILLQGRGGSYTDTLKSYQSKAEYFLCSCLQKNNGDNVQRTPGGLLFVRPWNNVQYVGTAAFILTVYSDYLTSSSQQLQCPGNRVVPSELVSLAQSQIDYILGNNPRATSYMVGFGKTYPQHVHHRASSIVSIKVDSTFVSCLGGFSEWFNRWQSNPNVLVGAIVGGPDQNDDFADQRTNYDQTEPVSCNNAPIIGVLARLHGGYSSPKTPAGPPTTTSVSTPVPHLPGIPHWHPPIHRSVIVIKQEAVASWKYQGRTLYRYAVTLTNVSGRTLTHVILNIQRLYGPAWGITKIGKTSTYTLPQWLRLLHPLQRVNFVYIQAAAAAQIRVASYVVV</sequence>
<accession>A0ACC2EAX9</accession>
<gene>
    <name evidence="1" type="ORF">O6H91_03G125000</name>
</gene>
<protein>
    <submittedName>
        <fullName evidence="1">Uncharacterized protein</fullName>
    </submittedName>
</protein>
<dbReference type="EMBL" id="CM055094">
    <property type="protein sequence ID" value="KAJ7563758.1"/>
    <property type="molecule type" value="Genomic_DNA"/>
</dbReference>
<evidence type="ECO:0000313" key="1">
    <source>
        <dbReference type="EMBL" id="KAJ7563758.1"/>
    </source>
</evidence>
<keyword evidence="2" id="KW-1185">Reference proteome</keyword>
<name>A0ACC2EAX9_DIPCM</name>
<dbReference type="Proteomes" id="UP001162992">
    <property type="component" value="Chromosome 3"/>
</dbReference>
<evidence type="ECO:0000313" key="2">
    <source>
        <dbReference type="Proteomes" id="UP001162992"/>
    </source>
</evidence>
<proteinExistence type="predicted"/>
<reference evidence="2" key="1">
    <citation type="journal article" date="2024" name="Proc. Natl. Acad. Sci. U.S.A.">
        <title>Extraordinary preservation of gene collinearity over three hundred million years revealed in homosporous lycophytes.</title>
        <authorList>
            <person name="Li C."/>
            <person name="Wickell D."/>
            <person name="Kuo L.Y."/>
            <person name="Chen X."/>
            <person name="Nie B."/>
            <person name="Liao X."/>
            <person name="Peng D."/>
            <person name="Ji J."/>
            <person name="Jenkins J."/>
            <person name="Williams M."/>
            <person name="Shu S."/>
            <person name="Plott C."/>
            <person name="Barry K."/>
            <person name="Rajasekar S."/>
            <person name="Grimwood J."/>
            <person name="Han X."/>
            <person name="Sun S."/>
            <person name="Hou Z."/>
            <person name="He W."/>
            <person name="Dai G."/>
            <person name="Sun C."/>
            <person name="Schmutz J."/>
            <person name="Leebens-Mack J.H."/>
            <person name="Li F.W."/>
            <person name="Wang L."/>
        </authorList>
    </citation>
    <scope>NUCLEOTIDE SEQUENCE [LARGE SCALE GENOMIC DNA]</scope>
    <source>
        <strain evidence="2">cv. PW_Plant_1</strain>
    </source>
</reference>
<comment type="caution">
    <text evidence="1">The sequence shown here is derived from an EMBL/GenBank/DDBJ whole genome shotgun (WGS) entry which is preliminary data.</text>
</comment>